<name>A0A6V8L8L7_9ACTN</name>
<dbReference type="InterPro" id="IPR057736">
    <property type="entry name" value="SAF_PseI/NeuA/NeuB"/>
</dbReference>
<comment type="caution">
    <text evidence="3">The sequence shown here is derived from an EMBL/GenBank/DDBJ whole genome shotgun (WGS) entry which is preliminary data.</text>
</comment>
<organism evidence="3 4">
    <name type="scientific">Phytohabitans rumicis</name>
    <dbReference type="NCBI Taxonomy" id="1076125"/>
    <lineage>
        <taxon>Bacteria</taxon>
        <taxon>Bacillati</taxon>
        <taxon>Actinomycetota</taxon>
        <taxon>Actinomycetes</taxon>
        <taxon>Micromonosporales</taxon>
        <taxon>Micromonosporaceae</taxon>
    </lineage>
</organism>
<dbReference type="AlphaFoldDB" id="A0A6V8L8L7"/>
<dbReference type="EMBL" id="BLPG01000001">
    <property type="protein sequence ID" value="GFJ90347.1"/>
    <property type="molecule type" value="Genomic_DNA"/>
</dbReference>
<reference evidence="3 4" key="1">
    <citation type="submission" date="2020-03" db="EMBL/GenBank/DDBJ databases">
        <title>Whole genome shotgun sequence of Phytohabitans rumicis NBRC 108638.</title>
        <authorList>
            <person name="Komaki H."/>
            <person name="Tamura T."/>
        </authorList>
    </citation>
    <scope>NUCLEOTIDE SEQUENCE [LARGE SCALE GENOMIC DNA]</scope>
    <source>
        <strain evidence="3 4">NBRC 108638</strain>
    </source>
</reference>
<evidence type="ECO:0000313" key="4">
    <source>
        <dbReference type="Proteomes" id="UP000482960"/>
    </source>
</evidence>
<protein>
    <recommendedName>
        <fullName evidence="2">SAF domain-containing protein</fullName>
    </recommendedName>
</protein>
<keyword evidence="1" id="KW-0812">Transmembrane</keyword>
<feature type="transmembrane region" description="Helical" evidence="1">
    <location>
        <begin position="31"/>
        <end position="51"/>
    </location>
</feature>
<proteinExistence type="predicted"/>
<keyword evidence="1" id="KW-0472">Membrane</keyword>
<evidence type="ECO:0000259" key="2">
    <source>
        <dbReference type="SMART" id="SM00858"/>
    </source>
</evidence>
<evidence type="ECO:0000313" key="3">
    <source>
        <dbReference type="EMBL" id="GFJ90347.1"/>
    </source>
</evidence>
<dbReference type="SMART" id="SM00858">
    <property type="entry name" value="SAF"/>
    <property type="match status" value="1"/>
</dbReference>
<dbReference type="Pfam" id="PF08666">
    <property type="entry name" value="SAF"/>
    <property type="match status" value="1"/>
</dbReference>
<dbReference type="RefSeq" id="WP_173077714.1">
    <property type="nucleotide sequence ID" value="NZ_BAABJB010000024.1"/>
</dbReference>
<accession>A0A6V8L8L7</accession>
<gene>
    <name evidence="3" type="ORF">Prum_039890</name>
</gene>
<dbReference type="InterPro" id="IPR013974">
    <property type="entry name" value="SAF"/>
</dbReference>
<evidence type="ECO:0000256" key="1">
    <source>
        <dbReference type="SAM" id="Phobius"/>
    </source>
</evidence>
<keyword evidence="4" id="KW-1185">Reference proteome</keyword>
<reference evidence="3 4" key="2">
    <citation type="submission" date="2020-03" db="EMBL/GenBank/DDBJ databases">
        <authorList>
            <person name="Ichikawa N."/>
            <person name="Kimura A."/>
            <person name="Kitahashi Y."/>
            <person name="Uohara A."/>
        </authorList>
    </citation>
    <scope>NUCLEOTIDE SEQUENCE [LARGE SCALE GENOMIC DNA]</scope>
    <source>
        <strain evidence="3 4">NBRC 108638</strain>
    </source>
</reference>
<keyword evidence="1" id="KW-1133">Transmembrane helix</keyword>
<dbReference type="CDD" id="cd11615">
    <property type="entry name" value="SAF_NeuB_like"/>
    <property type="match status" value="1"/>
</dbReference>
<sequence>MSVAANHRVAGPVDAPVEPPRVVRQRRMRPGLLGLAVLLIALGGLGAAFAVTSVRATGTYLAVSRDVSVGTALTADDLRSVQVAGGVGLSPVSAGDIDKVIGKRAAVTLVPGTLLTMDQLTDKPLLGPGQQQVAIGLKPNQVPAKKLKPGDKVLLVSTPPQNSSVTGDDRPAQTTRYDAVVVDWAEPDEKGPDRNTIVVYLALANRDAPAVVTLAAQNRLAVILTGAA</sequence>
<feature type="domain" description="SAF" evidence="2">
    <location>
        <begin position="58"/>
        <end position="121"/>
    </location>
</feature>
<dbReference type="Proteomes" id="UP000482960">
    <property type="component" value="Unassembled WGS sequence"/>
</dbReference>